<dbReference type="InterPro" id="IPR046348">
    <property type="entry name" value="SIS_dom_sf"/>
</dbReference>
<evidence type="ECO:0000259" key="2">
    <source>
        <dbReference type="PROSITE" id="PS51464"/>
    </source>
</evidence>
<reference evidence="3 4" key="1">
    <citation type="journal article" date="2015" name="Genome Biol. Evol.">
        <title>Comparative Genomics of a Bacterivorous Green Alga Reveals Evolutionary Causalities and Consequences of Phago-Mixotrophic Mode of Nutrition.</title>
        <authorList>
            <person name="Burns J.A."/>
            <person name="Paasch A."/>
            <person name="Narechania A."/>
            <person name="Kim E."/>
        </authorList>
    </citation>
    <scope>NUCLEOTIDE SEQUENCE [LARGE SCALE GENOMIC DNA]</scope>
    <source>
        <strain evidence="3 4">PLY_AMNH</strain>
    </source>
</reference>
<dbReference type="GO" id="GO:0005654">
    <property type="term" value="C:nucleoplasm"/>
    <property type="evidence" value="ECO:0007669"/>
    <property type="project" value="TreeGrafter"/>
</dbReference>
<dbReference type="Pfam" id="PF22645">
    <property type="entry name" value="GKRP_SIS_N"/>
    <property type="match status" value="1"/>
</dbReference>
<keyword evidence="1" id="KW-0119">Carbohydrate metabolism</keyword>
<dbReference type="EMBL" id="LGRX02034085">
    <property type="protein sequence ID" value="KAK3238864.1"/>
    <property type="molecule type" value="Genomic_DNA"/>
</dbReference>
<accession>A0AAE0BNC5</accession>
<dbReference type="PANTHER" id="PTHR10088:SF4">
    <property type="entry name" value="GLUCOKINASE REGULATORY PROTEIN"/>
    <property type="match status" value="1"/>
</dbReference>
<dbReference type="InterPro" id="IPR001347">
    <property type="entry name" value="SIS_dom"/>
</dbReference>
<feature type="domain" description="SIS" evidence="2">
    <location>
        <begin position="154"/>
        <end position="356"/>
    </location>
</feature>
<sequence>MSSGVKTTSYHINSQALLDRQKESYEAKLASTTDLLESDKKLALENQAALYQRKIAELESLINENATQHAAVAAEKERLERAMPSVELLQGDLRSKAITERANELTDDIDRCTELSFCRLIRCVDAQIFSGYRQYMGVSDEEVQQMIGAIAHIAAENIASAGDSAIILSGAGTSGRIAFHIARQFNNRLKASGYTPIFKYSIAGGDAALFRSVEQAEDDPATAVDDLKLVETASTGSHYNRILYIGISCGFSATYVGAQLEYAMNKPYYACVALGFNPQALARKTLVSGWGTSFFAITEALLQKHKNAPVGSRRHFVLSPVIGPEAVQGSSRMKGGSATKMLLEIIFSLACSFELKLPLAGQPAIVLKTEEEAAGEPVKASGPGTESSQGGLMGMLGGLIGGGKAVARGSAPRMAMPDNAASKLFHAQGTRLLAMYEATLRATHQSEMEQVLPLMTETLRAGRSIWYLGSGSAALVGMIDASEQVATFGAKEKDVRGFVVGGWEALGLYRGMASAGGGGGLPAVSVEHFIQRILPTASTSDLIVVLQSQLAGPALTIDMAVDLVKYKQKLGFQVLMIDVVTDGYVTPQLAPPTVESWSESHAAVKPADSGSAAVLAAQDAAKYKQAIGALGRVAQFNLLVTLPATVRDPLLPGMDTFGEFALKIVLNTLTTGAQVRIGKVYRSRMIDVRVSNRKLYHPNTGDGGFMIRGEHRKLYHPTQVMGLAGREQSSHHPNTGGEQRKLYHRAMVVAEVTGRWPWGLTLDGHIRYDAEVDSSKPLPKSLVDLPVEEQLARAPTIARLVPIAILLATGKYSLIDARRDLKEGVIIRDLVSAAVPKHKGKK</sequence>
<dbReference type="Proteomes" id="UP001190700">
    <property type="component" value="Unassembled WGS sequence"/>
</dbReference>
<dbReference type="GO" id="GO:1901135">
    <property type="term" value="P:carbohydrate derivative metabolic process"/>
    <property type="evidence" value="ECO:0007669"/>
    <property type="project" value="InterPro"/>
</dbReference>
<dbReference type="SUPFAM" id="SSF53697">
    <property type="entry name" value="SIS domain"/>
    <property type="match status" value="1"/>
</dbReference>
<dbReference type="GO" id="GO:0005829">
    <property type="term" value="C:cytosol"/>
    <property type="evidence" value="ECO:0007669"/>
    <property type="project" value="TreeGrafter"/>
</dbReference>
<dbReference type="PANTHER" id="PTHR10088">
    <property type="entry name" value="GLUCOKINASE REGULATORY PROTEIN"/>
    <property type="match status" value="1"/>
</dbReference>
<keyword evidence="4" id="KW-1185">Reference proteome</keyword>
<dbReference type="InterPro" id="IPR040190">
    <property type="entry name" value="MURQ/GCKR"/>
</dbReference>
<gene>
    <name evidence="3" type="ORF">CYMTET_51158</name>
</gene>
<dbReference type="GO" id="GO:0019899">
    <property type="term" value="F:enzyme binding"/>
    <property type="evidence" value="ECO:0007669"/>
    <property type="project" value="TreeGrafter"/>
</dbReference>
<evidence type="ECO:0000256" key="1">
    <source>
        <dbReference type="ARBA" id="ARBA00023277"/>
    </source>
</evidence>
<proteinExistence type="predicted"/>
<dbReference type="GO" id="GO:0070095">
    <property type="term" value="F:fructose-6-phosphate binding"/>
    <property type="evidence" value="ECO:0007669"/>
    <property type="project" value="TreeGrafter"/>
</dbReference>
<evidence type="ECO:0000313" key="4">
    <source>
        <dbReference type="Proteomes" id="UP001190700"/>
    </source>
</evidence>
<evidence type="ECO:0000313" key="3">
    <source>
        <dbReference type="EMBL" id="KAK3238864.1"/>
    </source>
</evidence>
<dbReference type="InterPro" id="IPR054017">
    <property type="entry name" value="GKRP_SIS_2"/>
</dbReference>
<protein>
    <recommendedName>
        <fullName evidence="2">SIS domain-containing protein</fullName>
    </recommendedName>
</protein>
<dbReference type="GO" id="GO:0009750">
    <property type="term" value="P:response to fructose"/>
    <property type="evidence" value="ECO:0007669"/>
    <property type="project" value="TreeGrafter"/>
</dbReference>
<dbReference type="GO" id="GO:0042593">
    <property type="term" value="P:glucose homeostasis"/>
    <property type="evidence" value="ECO:0007669"/>
    <property type="project" value="TreeGrafter"/>
</dbReference>
<comment type="caution">
    <text evidence="3">The sequence shown here is derived from an EMBL/GenBank/DDBJ whole genome shotgun (WGS) entry which is preliminary data.</text>
</comment>
<dbReference type="GO" id="GO:0030246">
    <property type="term" value="F:carbohydrate binding"/>
    <property type="evidence" value="ECO:0007669"/>
    <property type="project" value="TreeGrafter"/>
</dbReference>
<dbReference type="Gene3D" id="3.40.50.10490">
    <property type="entry name" value="Glucose-6-phosphate isomerase like protein, domain 1"/>
    <property type="match status" value="2"/>
</dbReference>
<name>A0AAE0BNC5_9CHLO</name>
<dbReference type="GO" id="GO:0004857">
    <property type="term" value="F:enzyme inhibitor activity"/>
    <property type="evidence" value="ECO:0007669"/>
    <property type="project" value="TreeGrafter"/>
</dbReference>
<dbReference type="PROSITE" id="PS51464">
    <property type="entry name" value="SIS"/>
    <property type="match status" value="1"/>
</dbReference>
<organism evidence="3 4">
    <name type="scientific">Cymbomonas tetramitiformis</name>
    <dbReference type="NCBI Taxonomy" id="36881"/>
    <lineage>
        <taxon>Eukaryota</taxon>
        <taxon>Viridiplantae</taxon>
        <taxon>Chlorophyta</taxon>
        <taxon>Pyramimonadophyceae</taxon>
        <taxon>Pyramimonadales</taxon>
        <taxon>Pyramimonadaceae</taxon>
        <taxon>Cymbomonas</taxon>
    </lineage>
</organism>
<dbReference type="AlphaFoldDB" id="A0AAE0BNC5"/>
<dbReference type="Pfam" id="PF22198">
    <property type="entry name" value="GKRP_SIS_2"/>
    <property type="match status" value="1"/>
</dbReference>